<dbReference type="EMBL" id="RKHJ01000001">
    <property type="protein sequence ID" value="ROR65117.1"/>
    <property type="molecule type" value="Genomic_DNA"/>
</dbReference>
<feature type="compositionally biased region" description="Acidic residues" evidence="1">
    <location>
        <begin position="72"/>
        <end position="89"/>
    </location>
</feature>
<feature type="transmembrane region" description="Helical" evidence="2">
    <location>
        <begin position="7"/>
        <end position="25"/>
    </location>
</feature>
<comment type="caution">
    <text evidence="3">The sequence shown here is derived from an EMBL/GenBank/DDBJ whole genome shotgun (WGS) entry which is preliminary data.</text>
</comment>
<keyword evidence="2" id="KW-0812">Transmembrane</keyword>
<feature type="region of interest" description="Disordered" evidence="1">
    <location>
        <begin position="63"/>
        <end position="102"/>
    </location>
</feature>
<dbReference type="OrthoDB" id="5122218at2"/>
<dbReference type="InterPro" id="IPR025323">
    <property type="entry name" value="DUF4229"/>
</dbReference>
<evidence type="ECO:0000313" key="3">
    <source>
        <dbReference type="EMBL" id="ROR65117.1"/>
    </source>
</evidence>
<dbReference type="Pfam" id="PF14012">
    <property type="entry name" value="DUF4229"/>
    <property type="match status" value="1"/>
</dbReference>
<dbReference type="RefSeq" id="WP_123696249.1">
    <property type="nucleotide sequence ID" value="NZ_RKHJ01000001.1"/>
</dbReference>
<proteinExistence type="predicted"/>
<evidence type="ECO:0000256" key="2">
    <source>
        <dbReference type="SAM" id="Phobius"/>
    </source>
</evidence>
<evidence type="ECO:0000313" key="4">
    <source>
        <dbReference type="Proteomes" id="UP000275456"/>
    </source>
</evidence>
<keyword evidence="4" id="KW-1185">Reference proteome</keyword>
<dbReference type="Proteomes" id="UP000275456">
    <property type="component" value="Unassembled WGS sequence"/>
</dbReference>
<reference evidence="3 4" key="1">
    <citation type="submission" date="2018-11" db="EMBL/GenBank/DDBJ databases">
        <title>Sequencing the genomes of 1000 actinobacteria strains.</title>
        <authorList>
            <person name="Klenk H.-P."/>
        </authorList>
    </citation>
    <scope>NUCLEOTIDE SEQUENCE [LARGE SCALE GENOMIC DNA]</scope>
    <source>
        <strain evidence="3 4">DSM 9580</strain>
    </source>
</reference>
<accession>A0A3N2APZ9</accession>
<dbReference type="AlphaFoldDB" id="A0A3N2APZ9"/>
<evidence type="ECO:0000256" key="1">
    <source>
        <dbReference type="SAM" id="MobiDB-lite"/>
    </source>
</evidence>
<feature type="transmembrane region" description="Helical" evidence="2">
    <location>
        <begin position="31"/>
        <end position="51"/>
    </location>
</feature>
<gene>
    <name evidence="3" type="ORF">EDD26_0479</name>
</gene>
<keyword evidence="2" id="KW-1133">Transmembrane helix</keyword>
<keyword evidence="2" id="KW-0472">Membrane</keyword>
<name>A0A3N2APZ9_9MICO</name>
<organism evidence="3 4">
    <name type="scientific">Agrococcus jenensis</name>
    <dbReference type="NCBI Taxonomy" id="46353"/>
    <lineage>
        <taxon>Bacteria</taxon>
        <taxon>Bacillati</taxon>
        <taxon>Actinomycetota</taxon>
        <taxon>Actinomycetes</taxon>
        <taxon>Micrococcales</taxon>
        <taxon>Microbacteriaceae</taxon>
        <taxon>Agrococcus</taxon>
    </lineage>
</organism>
<feature type="compositionally biased region" description="Basic and acidic residues" evidence="1">
    <location>
        <begin position="90"/>
        <end position="102"/>
    </location>
</feature>
<protein>
    <submittedName>
        <fullName evidence="3">Uncharacterized protein DUF4229</fullName>
    </submittedName>
</protein>
<sequence length="102" mass="11196">MAPSMRYLIARALLFVVPFAVLMIAQVPWWLSLLVALAFAFAASIVFFGKLRNEAAADLQRMREGRRRDGAGPDDGDVEDAALGDDDAEVTDRRDEPDASGR</sequence>